<dbReference type="Pfam" id="PF10067">
    <property type="entry name" value="DUF2306"/>
    <property type="match status" value="1"/>
</dbReference>
<dbReference type="EMBL" id="CACVAQ010000474">
    <property type="protein sequence ID" value="CAA6829245.1"/>
    <property type="molecule type" value="Genomic_DNA"/>
</dbReference>
<keyword evidence="1" id="KW-1133">Transmembrane helix</keyword>
<name>A0A6S6U461_9BACT</name>
<dbReference type="InterPro" id="IPR018750">
    <property type="entry name" value="DUF2306_membrane"/>
</dbReference>
<accession>A0A6S6U461</accession>
<proteinExistence type="predicted"/>
<sequence>MLFFQYFFRMLSYLVYGFFCILMLEITLQYIPIDLDVAFLRIKQDEIQLFHYKIAFYVHVFTAIFSLLAGFTQFSVYFRTKYPIVHRYVGGLYIVSILLFAAPSGLIMAYYANGGFWSQLAFSLLSIGWFWTTYTAYTALKEKDYKQHQRYMMRSFALTMSAITLRMWKYLIVFFWHPRPMDVYRIVAWLGWVFNLLIIELIIYKYLKK</sequence>
<feature type="transmembrane region" description="Helical" evidence="1">
    <location>
        <begin position="90"/>
        <end position="111"/>
    </location>
</feature>
<evidence type="ECO:0000256" key="1">
    <source>
        <dbReference type="SAM" id="Phobius"/>
    </source>
</evidence>
<keyword evidence="1" id="KW-0812">Transmembrane</keyword>
<feature type="transmembrane region" description="Helical" evidence="1">
    <location>
        <begin position="157"/>
        <end position="177"/>
    </location>
</feature>
<keyword evidence="1" id="KW-0472">Membrane</keyword>
<feature type="transmembrane region" description="Helical" evidence="1">
    <location>
        <begin position="54"/>
        <end position="78"/>
    </location>
</feature>
<evidence type="ECO:0000313" key="2">
    <source>
        <dbReference type="EMBL" id="CAA6829245.1"/>
    </source>
</evidence>
<gene>
    <name evidence="2" type="ORF">HELGO_WM58771</name>
</gene>
<dbReference type="AlphaFoldDB" id="A0A6S6U461"/>
<feature type="transmembrane region" description="Helical" evidence="1">
    <location>
        <begin position="117"/>
        <end position="137"/>
    </location>
</feature>
<protein>
    <submittedName>
        <fullName evidence="2">DUF2306 domain-containing protein</fullName>
    </submittedName>
</protein>
<reference evidence="2" key="1">
    <citation type="submission" date="2020-01" db="EMBL/GenBank/DDBJ databases">
        <authorList>
            <person name="Meier V. D."/>
            <person name="Meier V D."/>
        </authorList>
    </citation>
    <scope>NUCLEOTIDE SEQUENCE</scope>
    <source>
        <strain evidence="2">HLG_WM_MAG_10</strain>
    </source>
</reference>
<organism evidence="2">
    <name type="scientific">uncultured Aureispira sp</name>
    <dbReference type="NCBI Taxonomy" id="1331704"/>
    <lineage>
        <taxon>Bacteria</taxon>
        <taxon>Pseudomonadati</taxon>
        <taxon>Bacteroidota</taxon>
        <taxon>Saprospiria</taxon>
        <taxon>Saprospirales</taxon>
        <taxon>Saprospiraceae</taxon>
        <taxon>Aureispira</taxon>
        <taxon>environmental samples</taxon>
    </lineage>
</organism>
<feature type="transmembrane region" description="Helical" evidence="1">
    <location>
        <begin position="12"/>
        <end position="31"/>
    </location>
</feature>
<feature type="transmembrane region" description="Helical" evidence="1">
    <location>
        <begin position="183"/>
        <end position="204"/>
    </location>
</feature>